<evidence type="ECO:0000313" key="1">
    <source>
        <dbReference type="EMBL" id="MBO0952588.1"/>
    </source>
</evidence>
<dbReference type="EMBL" id="JAFMYW010000012">
    <property type="protein sequence ID" value="MBO0952588.1"/>
    <property type="molecule type" value="Genomic_DNA"/>
</dbReference>
<evidence type="ECO:0000313" key="2">
    <source>
        <dbReference type="Proteomes" id="UP000664628"/>
    </source>
</evidence>
<sequence>MITPLTYMGMASMYYLLALRDLAKATLDMNFTTTADKTDDSATAKPDVLTAP</sequence>
<reference evidence="1 2" key="1">
    <citation type="submission" date="2021-03" db="EMBL/GenBank/DDBJ databases">
        <title>Fibrella sp. HMF5405 genome sequencing and assembly.</title>
        <authorList>
            <person name="Kang H."/>
            <person name="Kim H."/>
            <person name="Bae S."/>
            <person name="Joh K."/>
        </authorList>
    </citation>
    <scope>NUCLEOTIDE SEQUENCE [LARGE SCALE GENOMIC DNA]</scope>
    <source>
        <strain evidence="1 2">HMF5405</strain>
    </source>
</reference>
<gene>
    <name evidence="1" type="ORF">J2I46_28665</name>
</gene>
<protein>
    <submittedName>
        <fullName evidence="1">Uncharacterized protein</fullName>
    </submittedName>
</protein>
<comment type="caution">
    <text evidence="1">The sequence shown here is derived from an EMBL/GenBank/DDBJ whole genome shotgun (WGS) entry which is preliminary data.</text>
</comment>
<organism evidence="1 2">
    <name type="scientific">Fibrella forsythiae</name>
    <dbReference type="NCBI Taxonomy" id="2817061"/>
    <lineage>
        <taxon>Bacteria</taxon>
        <taxon>Pseudomonadati</taxon>
        <taxon>Bacteroidota</taxon>
        <taxon>Cytophagia</taxon>
        <taxon>Cytophagales</taxon>
        <taxon>Spirosomataceae</taxon>
        <taxon>Fibrella</taxon>
    </lineage>
</organism>
<dbReference type="Proteomes" id="UP000664628">
    <property type="component" value="Unassembled WGS sequence"/>
</dbReference>
<name>A0ABS3JT02_9BACT</name>
<proteinExistence type="predicted"/>
<dbReference type="RefSeq" id="WP_207332541.1">
    <property type="nucleotide sequence ID" value="NZ_JAFMYW010000012.1"/>
</dbReference>
<accession>A0ABS3JT02</accession>
<keyword evidence="2" id="KW-1185">Reference proteome</keyword>